<evidence type="ECO:0000256" key="3">
    <source>
        <dbReference type="ARBA" id="ARBA00001941"/>
    </source>
</evidence>
<comment type="catalytic activity">
    <reaction evidence="1">
        <text>D-ribulose 5-phosphate = D-xylulose 5-phosphate</text>
        <dbReference type="Rhea" id="RHEA:13677"/>
        <dbReference type="ChEBI" id="CHEBI:57737"/>
        <dbReference type="ChEBI" id="CHEBI:58121"/>
        <dbReference type="EC" id="5.1.3.1"/>
    </reaction>
</comment>
<dbReference type="InterPro" id="IPR013785">
    <property type="entry name" value="Aldolase_TIM"/>
</dbReference>
<dbReference type="InterPro" id="IPR011060">
    <property type="entry name" value="RibuloseP-bd_barrel"/>
</dbReference>
<comment type="cofactor">
    <cofactor evidence="3">
        <name>Co(2+)</name>
        <dbReference type="ChEBI" id="CHEBI:48828"/>
    </cofactor>
</comment>
<comment type="cofactor">
    <cofactor evidence="5">
        <name>Fe(2+)</name>
        <dbReference type="ChEBI" id="CHEBI:29033"/>
    </cofactor>
</comment>
<dbReference type="Pfam" id="PF00834">
    <property type="entry name" value="Ribul_P_3_epim"/>
    <property type="match status" value="1"/>
</dbReference>
<dbReference type="EMBL" id="CAFAZZ010000007">
    <property type="protein sequence ID" value="CAB4839810.1"/>
    <property type="molecule type" value="Genomic_DNA"/>
</dbReference>
<dbReference type="FunFam" id="3.20.20.70:FF:000004">
    <property type="entry name" value="Ribulose-phosphate 3-epimerase"/>
    <property type="match status" value="1"/>
</dbReference>
<evidence type="ECO:0000256" key="8">
    <source>
        <dbReference type="ARBA" id="ARBA00022723"/>
    </source>
</evidence>
<evidence type="ECO:0000256" key="1">
    <source>
        <dbReference type="ARBA" id="ARBA00001782"/>
    </source>
</evidence>
<dbReference type="GO" id="GO:0005737">
    <property type="term" value="C:cytoplasm"/>
    <property type="evidence" value="ECO:0007669"/>
    <property type="project" value="UniProtKB-ARBA"/>
</dbReference>
<dbReference type="GO" id="GO:0005975">
    <property type="term" value="P:carbohydrate metabolic process"/>
    <property type="evidence" value="ECO:0007669"/>
    <property type="project" value="InterPro"/>
</dbReference>
<dbReference type="PIRSF" id="PIRSF001461">
    <property type="entry name" value="RPE"/>
    <property type="match status" value="1"/>
</dbReference>
<sequence length="223" mass="24345">MSSEIRITPSILNADLDNLNHEIERISKVSDYLHLDVMDDVFVPNFTFDFSRASEIIKSSPLAVDAHLMVSNVDSIAVQYAEAGAASVTVHVEAVSNIRSTLKNIRSQGSRAAIALKPATDVSAYSEFIDEVDMFLIMTVEPGFGGQKFMTEMMEKVRRTRSMIGARPIWLQVDGGISLETIEIAREAGADTFVAGSAVFNSDDPAEMVNLLRAKASSTKLEP</sequence>
<dbReference type="AlphaFoldDB" id="A0A6J7B3R0"/>
<evidence type="ECO:0000313" key="11">
    <source>
        <dbReference type="EMBL" id="CAB4992688.1"/>
    </source>
</evidence>
<accession>A0A6J7B3R0</accession>
<dbReference type="GO" id="GO:0004750">
    <property type="term" value="F:D-ribulose-phosphate 3-epimerase activity"/>
    <property type="evidence" value="ECO:0007669"/>
    <property type="project" value="UniProtKB-EC"/>
</dbReference>
<dbReference type="InterPro" id="IPR000056">
    <property type="entry name" value="Ribul_P_3_epim-like"/>
</dbReference>
<evidence type="ECO:0000256" key="7">
    <source>
        <dbReference type="ARBA" id="ARBA00013188"/>
    </source>
</evidence>
<name>A0A6J7B3R0_9ZZZZ</name>
<comment type="cofactor">
    <cofactor evidence="2">
        <name>Mn(2+)</name>
        <dbReference type="ChEBI" id="CHEBI:29035"/>
    </cofactor>
</comment>
<dbReference type="PANTHER" id="PTHR11749">
    <property type="entry name" value="RIBULOSE-5-PHOSPHATE-3-EPIMERASE"/>
    <property type="match status" value="1"/>
</dbReference>
<reference evidence="10" key="1">
    <citation type="submission" date="2020-05" db="EMBL/GenBank/DDBJ databases">
        <authorList>
            <person name="Chiriac C."/>
            <person name="Salcher M."/>
            <person name="Ghai R."/>
            <person name="Kavagutti S V."/>
        </authorList>
    </citation>
    <scope>NUCLEOTIDE SEQUENCE</scope>
</reference>
<keyword evidence="9" id="KW-0413">Isomerase</keyword>
<dbReference type="CDD" id="cd00429">
    <property type="entry name" value="RPE"/>
    <property type="match status" value="1"/>
</dbReference>
<dbReference type="PROSITE" id="PS01085">
    <property type="entry name" value="RIBUL_P_3_EPIMER_1"/>
    <property type="match status" value="1"/>
</dbReference>
<organism evidence="10">
    <name type="scientific">freshwater metagenome</name>
    <dbReference type="NCBI Taxonomy" id="449393"/>
    <lineage>
        <taxon>unclassified sequences</taxon>
        <taxon>metagenomes</taxon>
        <taxon>ecological metagenomes</taxon>
    </lineage>
</organism>
<evidence type="ECO:0000256" key="2">
    <source>
        <dbReference type="ARBA" id="ARBA00001936"/>
    </source>
</evidence>
<dbReference type="GO" id="GO:0006098">
    <property type="term" value="P:pentose-phosphate shunt"/>
    <property type="evidence" value="ECO:0007669"/>
    <property type="project" value="InterPro"/>
</dbReference>
<dbReference type="InterPro" id="IPR026019">
    <property type="entry name" value="Ribul_P_3_epim"/>
</dbReference>
<dbReference type="NCBIfam" id="NF004076">
    <property type="entry name" value="PRK05581.1-4"/>
    <property type="match status" value="1"/>
</dbReference>
<dbReference type="Gene3D" id="3.20.20.70">
    <property type="entry name" value="Aldolase class I"/>
    <property type="match status" value="1"/>
</dbReference>
<dbReference type="EC" id="5.1.3.1" evidence="7"/>
<evidence type="ECO:0000256" key="4">
    <source>
        <dbReference type="ARBA" id="ARBA00001947"/>
    </source>
</evidence>
<evidence type="ECO:0000256" key="6">
    <source>
        <dbReference type="ARBA" id="ARBA00009541"/>
    </source>
</evidence>
<comment type="cofactor">
    <cofactor evidence="4">
        <name>Zn(2+)</name>
        <dbReference type="ChEBI" id="CHEBI:29105"/>
    </cofactor>
</comment>
<comment type="similarity">
    <text evidence="6">Belongs to the ribulose-phosphate 3-epimerase family.</text>
</comment>
<gene>
    <name evidence="10" type="ORF">UFOPK3243_00145</name>
    <name evidence="11" type="ORF">UFOPK4032_00253</name>
</gene>
<dbReference type="HAMAP" id="MF_02227">
    <property type="entry name" value="RPE"/>
    <property type="match status" value="1"/>
</dbReference>
<dbReference type="NCBIfam" id="TIGR01163">
    <property type="entry name" value="rpe"/>
    <property type="match status" value="1"/>
</dbReference>
<dbReference type="GO" id="GO:0046872">
    <property type="term" value="F:metal ion binding"/>
    <property type="evidence" value="ECO:0007669"/>
    <property type="project" value="UniProtKB-KW"/>
</dbReference>
<protein>
    <recommendedName>
        <fullName evidence="7">ribulose-phosphate 3-epimerase</fullName>
        <ecNumber evidence="7">5.1.3.1</ecNumber>
    </recommendedName>
</protein>
<dbReference type="EMBL" id="CAFBOW010000028">
    <property type="protein sequence ID" value="CAB4992688.1"/>
    <property type="molecule type" value="Genomic_DNA"/>
</dbReference>
<proteinExistence type="inferred from homology"/>
<evidence type="ECO:0000313" key="10">
    <source>
        <dbReference type="EMBL" id="CAB4839810.1"/>
    </source>
</evidence>
<evidence type="ECO:0000256" key="5">
    <source>
        <dbReference type="ARBA" id="ARBA00001954"/>
    </source>
</evidence>
<evidence type="ECO:0000256" key="9">
    <source>
        <dbReference type="ARBA" id="ARBA00023235"/>
    </source>
</evidence>
<keyword evidence="8" id="KW-0479">Metal-binding</keyword>
<dbReference type="SUPFAM" id="SSF51366">
    <property type="entry name" value="Ribulose-phoshate binding barrel"/>
    <property type="match status" value="1"/>
</dbReference>